<evidence type="ECO:0000256" key="1">
    <source>
        <dbReference type="ARBA" id="ARBA00023125"/>
    </source>
</evidence>
<dbReference type="InterPro" id="IPR050109">
    <property type="entry name" value="HTH-type_TetR-like_transc_reg"/>
</dbReference>
<evidence type="ECO:0000256" key="2">
    <source>
        <dbReference type="PROSITE-ProRule" id="PRU00335"/>
    </source>
</evidence>
<dbReference type="Pfam" id="PF00440">
    <property type="entry name" value="TetR_N"/>
    <property type="match status" value="1"/>
</dbReference>
<dbReference type="EMBL" id="JAFBCV010000017">
    <property type="protein sequence ID" value="MBM7840763.1"/>
    <property type="molecule type" value="Genomic_DNA"/>
</dbReference>
<dbReference type="PANTHER" id="PTHR30328">
    <property type="entry name" value="TRANSCRIPTIONAL REPRESSOR"/>
    <property type="match status" value="1"/>
</dbReference>
<dbReference type="Proteomes" id="UP001179280">
    <property type="component" value="Unassembled WGS sequence"/>
</dbReference>
<evidence type="ECO:0000259" key="3">
    <source>
        <dbReference type="PROSITE" id="PS50977"/>
    </source>
</evidence>
<dbReference type="PROSITE" id="PS50977">
    <property type="entry name" value="HTH_TETR_2"/>
    <property type="match status" value="1"/>
</dbReference>
<dbReference type="SUPFAM" id="SSF48498">
    <property type="entry name" value="Tetracyclin repressor-like, C-terminal domain"/>
    <property type="match status" value="1"/>
</dbReference>
<dbReference type="SUPFAM" id="SSF46689">
    <property type="entry name" value="Homeodomain-like"/>
    <property type="match status" value="1"/>
</dbReference>
<sequence length="192" mass="22486">MAKRKLNKEDIFVATDSLLADVGYEGFHFKPLAEKLNVGRSTIYEYYSSKDDLLIAYMHHIMNQFMEDHEKIDQTTSVKRQMKELIYLFIKHDRILMAIDLTPHVEKNGSEQVQHVLQQLWSYHHLIFQRIKNLVAEGRKTGEIRTDLPVSLIEMMLFQSISLNKARSQEALEEWAAAIYELLFNGIKKNES</sequence>
<comment type="caution">
    <text evidence="4">The sequence shown here is derived from an EMBL/GenBank/DDBJ whole genome shotgun (WGS) entry which is preliminary data.</text>
</comment>
<proteinExistence type="predicted"/>
<feature type="domain" description="HTH tetR-type" evidence="3">
    <location>
        <begin position="5"/>
        <end position="65"/>
    </location>
</feature>
<accession>A0ABS2SZ13</accession>
<evidence type="ECO:0000313" key="4">
    <source>
        <dbReference type="EMBL" id="MBM7840763.1"/>
    </source>
</evidence>
<dbReference type="RefSeq" id="WP_204468572.1">
    <property type="nucleotide sequence ID" value="NZ_JAFBCV010000017.1"/>
</dbReference>
<dbReference type="PANTHER" id="PTHR30328:SF54">
    <property type="entry name" value="HTH-TYPE TRANSCRIPTIONAL REPRESSOR SCO4008"/>
    <property type="match status" value="1"/>
</dbReference>
<name>A0ABS2SZ13_9BACI</name>
<gene>
    <name evidence="4" type="ORF">JOC54_004056</name>
</gene>
<dbReference type="Gene3D" id="1.10.10.60">
    <property type="entry name" value="Homeodomain-like"/>
    <property type="match status" value="1"/>
</dbReference>
<organism evidence="4 5">
    <name type="scientific">Shouchella xiaoxiensis</name>
    <dbReference type="NCBI Taxonomy" id="766895"/>
    <lineage>
        <taxon>Bacteria</taxon>
        <taxon>Bacillati</taxon>
        <taxon>Bacillota</taxon>
        <taxon>Bacilli</taxon>
        <taxon>Bacillales</taxon>
        <taxon>Bacillaceae</taxon>
        <taxon>Shouchella</taxon>
    </lineage>
</organism>
<feature type="DNA-binding region" description="H-T-H motif" evidence="2">
    <location>
        <begin position="28"/>
        <end position="47"/>
    </location>
</feature>
<dbReference type="InterPro" id="IPR001647">
    <property type="entry name" value="HTH_TetR"/>
</dbReference>
<protein>
    <submittedName>
        <fullName evidence="4">AcrR family transcriptional regulator</fullName>
    </submittedName>
</protein>
<keyword evidence="1 2" id="KW-0238">DNA-binding</keyword>
<dbReference type="InterPro" id="IPR009057">
    <property type="entry name" value="Homeodomain-like_sf"/>
</dbReference>
<reference evidence="4" key="1">
    <citation type="submission" date="2021-01" db="EMBL/GenBank/DDBJ databases">
        <title>Genomic Encyclopedia of Type Strains, Phase IV (KMG-IV): sequencing the most valuable type-strain genomes for metagenomic binning, comparative biology and taxonomic classification.</title>
        <authorList>
            <person name="Goeker M."/>
        </authorList>
    </citation>
    <scope>NUCLEOTIDE SEQUENCE</scope>
    <source>
        <strain evidence="4">DSM 21943</strain>
    </source>
</reference>
<dbReference type="InterPro" id="IPR036271">
    <property type="entry name" value="Tet_transcr_reg_TetR-rel_C_sf"/>
</dbReference>
<dbReference type="PRINTS" id="PR00455">
    <property type="entry name" value="HTHTETR"/>
</dbReference>
<evidence type="ECO:0000313" key="5">
    <source>
        <dbReference type="Proteomes" id="UP001179280"/>
    </source>
</evidence>
<dbReference type="Gene3D" id="1.10.357.10">
    <property type="entry name" value="Tetracycline Repressor, domain 2"/>
    <property type="match status" value="1"/>
</dbReference>
<keyword evidence="5" id="KW-1185">Reference proteome</keyword>